<protein>
    <recommendedName>
        <fullName evidence="13">Tafazzin family protein</fullName>
    </recommendedName>
</protein>
<evidence type="ECO:0000256" key="2">
    <source>
        <dbReference type="ARBA" id="ARBA00010524"/>
    </source>
</evidence>
<proteinExistence type="inferred from homology"/>
<evidence type="ECO:0000256" key="5">
    <source>
        <dbReference type="ARBA" id="ARBA00022792"/>
    </source>
</evidence>
<dbReference type="EMBL" id="CACRXK020000373">
    <property type="protein sequence ID" value="CAB3981297.1"/>
    <property type="molecule type" value="Genomic_DNA"/>
</dbReference>
<dbReference type="InterPro" id="IPR000872">
    <property type="entry name" value="Tafazzin"/>
</dbReference>
<dbReference type="OrthoDB" id="193467at2759"/>
<evidence type="ECO:0000313" key="14">
    <source>
        <dbReference type="EMBL" id="CAB3981297.1"/>
    </source>
</evidence>
<dbReference type="Proteomes" id="UP001152795">
    <property type="component" value="Unassembled WGS sequence"/>
</dbReference>
<dbReference type="PRINTS" id="PR00979">
    <property type="entry name" value="TAFAZZIN"/>
</dbReference>
<dbReference type="CDD" id="cd07989">
    <property type="entry name" value="LPLAT_AGPAT-like"/>
    <property type="match status" value="1"/>
</dbReference>
<sequence length="266" mass="30910">MEELPSTALKWPFPKTLNSRLWRLSSAIIIGGTAAFSKIWLGWLNQKHVYNLDILEETFSRVKDTPLLTVTNHISCFDEPLVWGMLKWRHVMNSQLIRWAIGADEMCFYTWLLSQYFSKGKVIPVIRGNGVYQKGMNFALDRLNDGQWVHIFPEGHVNDTGNICRLKWGVGRLIAESSKVPIVIPFWQLGLDDVLPNKRPYIPRIGKHVTINIGKPMFFNDIITEYRELKETAIGARKRITDRIQERFQELKEETEKLHSMQDLTN</sequence>
<dbReference type="InterPro" id="IPR002123">
    <property type="entry name" value="Plipid/glycerol_acylTrfase"/>
</dbReference>
<evidence type="ECO:0000256" key="7">
    <source>
        <dbReference type="ARBA" id="ARBA00023128"/>
    </source>
</evidence>
<keyword evidence="4" id="KW-1000">Mitochondrion outer membrane</keyword>
<dbReference type="PANTHER" id="PTHR12497">
    <property type="entry name" value="TAZ PROTEIN TAFAZZIN"/>
    <property type="match status" value="1"/>
</dbReference>
<name>A0A7D9DBL2_PARCT</name>
<dbReference type="GO" id="GO:0035965">
    <property type="term" value="P:cardiolipin acyl-chain remodeling"/>
    <property type="evidence" value="ECO:0007669"/>
    <property type="project" value="TreeGrafter"/>
</dbReference>
<dbReference type="PANTHER" id="PTHR12497:SF0">
    <property type="entry name" value="TAFAZZIN"/>
    <property type="match status" value="1"/>
</dbReference>
<dbReference type="GO" id="GO:0005741">
    <property type="term" value="C:mitochondrial outer membrane"/>
    <property type="evidence" value="ECO:0007669"/>
    <property type="project" value="UniProtKB-SubCell"/>
</dbReference>
<evidence type="ECO:0000256" key="11">
    <source>
        <dbReference type="ARBA" id="ARBA00047906"/>
    </source>
</evidence>
<gene>
    <name evidence="14" type="ORF">PACLA_8A001718</name>
</gene>
<evidence type="ECO:0000256" key="12">
    <source>
        <dbReference type="ARBA" id="ARBA00049543"/>
    </source>
</evidence>
<evidence type="ECO:0000256" key="1">
    <source>
        <dbReference type="ARBA" id="ARBA00004137"/>
    </source>
</evidence>
<evidence type="ECO:0000256" key="4">
    <source>
        <dbReference type="ARBA" id="ARBA00022787"/>
    </source>
</evidence>
<comment type="catalytic activity">
    <reaction evidence="12">
        <text>1,2-di-(9Z-octadecenoyl)-sn-glycero-3-phosphocholine + 1-hexadecanoyl-sn-glycero-3-phosphocholine = 1-hexadecanoyl-2-(9Z-octadecenoyl)-sn-glycero-3-phosphocholine + 1-(9Z-octadecenoyl)-sn-glycero-3-phosphocholine</text>
        <dbReference type="Rhea" id="RHEA:43816"/>
        <dbReference type="ChEBI" id="CHEBI:28610"/>
        <dbReference type="ChEBI" id="CHEBI:72998"/>
        <dbReference type="ChEBI" id="CHEBI:73001"/>
        <dbReference type="ChEBI" id="CHEBI:74669"/>
    </reaction>
    <physiologicalReaction direction="left-to-right" evidence="12">
        <dbReference type="Rhea" id="RHEA:43817"/>
    </physiologicalReaction>
    <physiologicalReaction direction="right-to-left" evidence="12">
        <dbReference type="Rhea" id="RHEA:43818"/>
    </physiologicalReaction>
</comment>
<evidence type="ECO:0000313" key="15">
    <source>
        <dbReference type="Proteomes" id="UP001152795"/>
    </source>
</evidence>
<dbReference type="GO" id="GO:0047184">
    <property type="term" value="F:1-acylglycerophosphocholine O-acyltransferase activity"/>
    <property type="evidence" value="ECO:0007669"/>
    <property type="project" value="TreeGrafter"/>
</dbReference>
<evidence type="ECO:0000256" key="3">
    <source>
        <dbReference type="ARBA" id="ARBA00022679"/>
    </source>
</evidence>
<dbReference type="SUPFAM" id="SSF69593">
    <property type="entry name" value="Glycerol-3-phosphate (1)-acyltransferase"/>
    <property type="match status" value="1"/>
</dbReference>
<dbReference type="AlphaFoldDB" id="A0A7D9DBL2"/>
<keyword evidence="7" id="KW-0496">Mitochondrion</keyword>
<dbReference type="GO" id="GO:0007007">
    <property type="term" value="P:inner mitochondrial membrane organization"/>
    <property type="evidence" value="ECO:0007669"/>
    <property type="project" value="TreeGrafter"/>
</dbReference>
<keyword evidence="5" id="KW-0999">Mitochondrion inner membrane</keyword>
<comment type="subcellular location">
    <subcellularLocation>
        <location evidence="1">Mitochondrion inner membrane</location>
        <topology evidence="1">Peripheral membrane protein</topology>
        <orientation evidence="1">Intermembrane side</orientation>
    </subcellularLocation>
    <subcellularLocation>
        <location evidence="10">Mitochondrion outer membrane</location>
        <topology evidence="10">Peripheral membrane protein</topology>
        <orientation evidence="10">Intermembrane side</orientation>
    </subcellularLocation>
</comment>
<keyword evidence="3" id="KW-0808">Transferase</keyword>
<accession>A0A7D9DBL2</accession>
<evidence type="ECO:0000256" key="10">
    <source>
        <dbReference type="ARBA" id="ARBA00024323"/>
    </source>
</evidence>
<dbReference type="Pfam" id="PF01553">
    <property type="entry name" value="Acyltransferase"/>
    <property type="match status" value="1"/>
</dbReference>
<dbReference type="SMART" id="SM00563">
    <property type="entry name" value="PlsC"/>
    <property type="match status" value="1"/>
</dbReference>
<keyword evidence="13" id="KW-1133">Transmembrane helix</keyword>
<feature type="transmembrane region" description="Helical" evidence="13">
    <location>
        <begin position="21"/>
        <end position="43"/>
    </location>
</feature>
<evidence type="ECO:0000256" key="8">
    <source>
        <dbReference type="ARBA" id="ARBA00023136"/>
    </source>
</evidence>
<comment type="caution">
    <text evidence="14">The sequence shown here is derived from an EMBL/GenBank/DDBJ whole genome shotgun (WGS) entry which is preliminary data.</text>
</comment>
<organism evidence="14 15">
    <name type="scientific">Paramuricea clavata</name>
    <name type="common">Red gorgonian</name>
    <name type="synonym">Violescent sea-whip</name>
    <dbReference type="NCBI Taxonomy" id="317549"/>
    <lineage>
        <taxon>Eukaryota</taxon>
        <taxon>Metazoa</taxon>
        <taxon>Cnidaria</taxon>
        <taxon>Anthozoa</taxon>
        <taxon>Octocorallia</taxon>
        <taxon>Malacalcyonacea</taxon>
        <taxon>Plexauridae</taxon>
        <taxon>Paramuricea</taxon>
    </lineage>
</organism>
<dbReference type="GO" id="GO:0005743">
    <property type="term" value="C:mitochondrial inner membrane"/>
    <property type="evidence" value="ECO:0007669"/>
    <property type="project" value="UniProtKB-SubCell"/>
</dbReference>
<keyword evidence="8 13" id="KW-0472">Membrane</keyword>
<keyword evidence="13" id="KW-0812">Transmembrane</keyword>
<keyword evidence="15" id="KW-1185">Reference proteome</keyword>
<comment type="catalytic activity">
    <reaction evidence="11">
        <text>1'-[1,2-diacyl-sn-glycero-3-phospho],3'-[1-acyl-sn-glycero-3-phospho]-glycerol + a 1,2-diacyl-sn-glycero-3-phosphocholine = a cardiolipin + a 1-acyl-sn-glycero-3-phosphocholine</text>
        <dbReference type="Rhea" id="RHEA:33731"/>
        <dbReference type="ChEBI" id="CHEBI:57643"/>
        <dbReference type="ChEBI" id="CHEBI:58168"/>
        <dbReference type="ChEBI" id="CHEBI:62237"/>
        <dbReference type="ChEBI" id="CHEBI:64743"/>
    </reaction>
    <physiologicalReaction direction="left-to-right" evidence="11">
        <dbReference type="Rhea" id="RHEA:33732"/>
    </physiologicalReaction>
    <physiologicalReaction direction="right-to-left" evidence="11">
        <dbReference type="Rhea" id="RHEA:33733"/>
    </physiologicalReaction>
</comment>
<keyword evidence="6" id="KW-0443">Lipid metabolism</keyword>
<reference evidence="14" key="1">
    <citation type="submission" date="2020-04" db="EMBL/GenBank/DDBJ databases">
        <authorList>
            <person name="Alioto T."/>
            <person name="Alioto T."/>
            <person name="Gomez Garrido J."/>
        </authorList>
    </citation>
    <scope>NUCLEOTIDE SEQUENCE</scope>
    <source>
        <strain evidence="14">A484AB</strain>
    </source>
</reference>
<evidence type="ECO:0000256" key="6">
    <source>
        <dbReference type="ARBA" id="ARBA00023098"/>
    </source>
</evidence>
<keyword evidence="9" id="KW-0012">Acyltransferase</keyword>
<evidence type="ECO:0000256" key="9">
    <source>
        <dbReference type="ARBA" id="ARBA00023315"/>
    </source>
</evidence>
<evidence type="ECO:0000256" key="13">
    <source>
        <dbReference type="RuleBase" id="RU365062"/>
    </source>
</evidence>
<comment type="similarity">
    <text evidence="2 13">Belongs to the taffazin family.</text>
</comment>